<dbReference type="PANTHER" id="PTHR43053:SF3">
    <property type="entry name" value="ALPHA-GALACTOSIDASE C-RELATED"/>
    <property type="match status" value="1"/>
</dbReference>
<dbReference type="Proteomes" id="UP000309676">
    <property type="component" value="Unassembled WGS sequence"/>
</dbReference>
<evidence type="ECO:0000256" key="2">
    <source>
        <dbReference type="ARBA" id="ARBA00023295"/>
    </source>
</evidence>
<dbReference type="EMBL" id="VCIW01000002">
    <property type="protein sequence ID" value="TLS53315.1"/>
    <property type="molecule type" value="Genomic_DNA"/>
</dbReference>
<protein>
    <recommendedName>
        <fullName evidence="5">Alpha-galactosidase</fullName>
    </recommendedName>
</protein>
<evidence type="ECO:0000313" key="4">
    <source>
        <dbReference type="Proteomes" id="UP000309676"/>
    </source>
</evidence>
<dbReference type="Gene3D" id="3.20.20.70">
    <property type="entry name" value="Aldolase class I"/>
    <property type="match status" value="1"/>
</dbReference>
<dbReference type="InterPro" id="IPR017853">
    <property type="entry name" value="GH"/>
</dbReference>
<comment type="caution">
    <text evidence="3">The sequence shown here is derived from an EMBL/GenBank/DDBJ whole genome shotgun (WGS) entry which is preliminary data.</text>
</comment>
<evidence type="ECO:0000313" key="3">
    <source>
        <dbReference type="EMBL" id="TLS53315.1"/>
    </source>
</evidence>
<dbReference type="InterPro" id="IPR013785">
    <property type="entry name" value="Aldolase_TIM"/>
</dbReference>
<dbReference type="PANTHER" id="PTHR43053">
    <property type="entry name" value="GLYCOSIDASE FAMILY 31"/>
    <property type="match status" value="1"/>
</dbReference>
<keyword evidence="1" id="KW-0378">Hydrolase</keyword>
<dbReference type="AlphaFoldDB" id="A0A5R9GMU2"/>
<dbReference type="GO" id="GO:0004557">
    <property type="term" value="F:alpha-galactosidase activity"/>
    <property type="evidence" value="ECO:0007669"/>
    <property type="project" value="UniProtKB-ARBA"/>
</dbReference>
<accession>A0A5R9GMU2</accession>
<evidence type="ECO:0000256" key="1">
    <source>
        <dbReference type="ARBA" id="ARBA00022801"/>
    </source>
</evidence>
<dbReference type="Pfam" id="PF02065">
    <property type="entry name" value="Melibiase"/>
    <property type="match status" value="1"/>
</dbReference>
<dbReference type="InterPro" id="IPR050985">
    <property type="entry name" value="Alpha-glycosidase_related"/>
</dbReference>
<keyword evidence="4" id="KW-1185">Reference proteome</keyword>
<organism evidence="3 4">
    <name type="scientific">Paenibacillus antri</name>
    <dbReference type="NCBI Taxonomy" id="2582848"/>
    <lineage>
        <taxon>Bacteria</taxon>
        <taxon>Bacillati</taxon>
        <taxon>Bacillota</taxon>
        <taxon>Bacilli</taxon>
        <taxon>Bacillales</taxon>
        <taxon>Paenibacillaceae</taxon>
        <taxon>Paenibacillus</taxon>
    </lineage>
</organism>
<name>A0A5R9GMU2_9BACL</name>
<proteinExistence type="predicted"/>
<gene>
    <name evidence="3" type="ORF">FE782_03305</name>
</gene>
<dbReference type="SUPFAM" id="SSF51445">
    <property type="entry name" value="(Trans)glycosidases"/>
    <property type="match status" value="1"/>
</dbReference>
<keyword evidence="2" id="KW-0326">Glycosidase</keyword>
<sequence>MKNGGLPTMQHLDEIVFDRASAQVAFDGGTFAGEAADAAEERTDGSRSWRWSGLTLSLTVGADGIHTVTVHNGGGKDIRLKSFSLEWRPVRGGPNLDAREYVQLQHPSTFEGLAGVRPIHRPNDWSDPADESGMVTVLSRRRPGEALLLGALPPYGDCFVGFPILHEHTHRDGAFGIAARLNVPRRLAAGESLTLAHLIALHGTDGVALLDRYASLLRERLPASLFPERRMTGWNSWDYYAGAVAEEDLVVNARAARDRWGAGALDYIVIDEGYERQWGVWEAGWKFPSGLKTFCDRIRETGSEPGIWTAPLLVNVYTPLYRDHPDWFVGDADGNPYVASMGYGSMVLLDITHPDVRAHLRSTFAELRAAGFTYFKCDFAQYLMGASRFYRDDVTPAGMIRELFVLIRETIGEDAYLLACGAPYESVVGIANAHRTTGDTHHYWSHIRQNIRSMLARWWMQGSVGNADPDFAIVRCESTTDDRRLSRRLAKSPWRRGGNFYTGREMNEEEAKTLLLACYAGGGDMVFSDALPLLNERGLGLLDAMLQEPVDRGVPLNLFDWDGDDLPIVEAQGKGRKLLVLFNLSDDYRSARLPAAYAGLKGAHEEFWTRERVDMLEGGDIVMGPHSAKAWWVASESET</sequence>
<evidence type="ECO:0008006" key="5">
    <source>
        <dbReference type="Google" id="ProtNLM"/>
    </source>
</evidence>
<reference evidence="3 4" key="1">
    <citation type="submission" date="2019-05" db="EMBL/GenBank/DDBJ databases">
        <authorList>
            <person name="Narsing Rao M.P."/>
            <person name="Li W.J."/>
        </authorList>
    </citation>
    <scope>NUCLEOTIDE SEQUENCE [LARGE SCALE GENOMIC DNA]</scope>
    <source>
        <strain evidence="3 4">SYSU_K30003</strain>
    </source>
</reference>